<organism evidence="1 2">
    <name type="scientific">Populus alba x Populus x berolinensis</name>
    <dbReference type="NCBI Taxonomy" id="444605"/>
    <lineage>
        <taxon>Eukaryota</taxon>
        <taxon>Viridiplantae</taxon>
        <taxon>Streptophyta</taxon>
        <taxon>Embryophyta</taxon>
        <taxon>Tracheophyta</taxon>
        <taxon>Spermatophyta</taxon>
        <taxon>Magnoliopsida</taxon>
        <taxon>eudicotyledons</taxon>
        <taxon>Gunneridae</taxon>
        <taxon>Pentapetalae</taxon>
        <taxon>rosids</taxon>
        <taxon>fabids</taxon>
        <taxon>Malpighiales</taxon>
        <taxon>Salicaceae</taxon>
        <taxon>Saliceae</taxon>
        <taxon>Populus</taxon>
    </lineage>
</organism>
<dbReference type="AlphaFoldDB" id="A0AAD6L7W5"/>
<accession>A0AAD6L7W5</accession>
<sequence>MKTYSQDILPQNQHNNYLSIYGGNNEQLDPKELDLIFVRIKAVIKGFRSYREKNCYRKAEEEQNKERFQHNHNLTLFLLTFREENQNHIGSADICFKRIETSQD</sequence>
<protein>
    <submittedName>
        <fullName evidence="1">Uncharacterized protein</fullName>
    </submittedName>
</protein>
<evidence type="ECO:0000313" key="2">
    <source>
        <dbReference type="Proteomes" id="UP001164929"/>
    </source>
</evidence>
<reference evidence="1" key="1">
    <citation type="journal article" date="2023" name="Mol. Ecol. Resour.">
        <title>Chromosome-level genome assembly of a triploid poplar Populus alba 'Berolinensis'.</title>
        <authorList>
            <person name="Chen S."/>
            <person name="Yu Y."/>
            <person name="Wang X."/>
            <person name="Wang S."/>
            <person name="Zhang T."/>
            <person name="Zhou Y."/>
            <person name="He R."/>
            <person name="Meng N."/>
            <person name="Wang Y."/>
            <person name="Liu W."/>
            <person name="Liu Z."/>
            <person name="Liu J."/>
            <person name="Guo Q."/>
            <person name="Huang H."/>
            <person name="Sederoff R.R."/>
            <person name="Wang G."/>
            <person name="Qu G."/>
            <person name="Chen S."/>
        </authorList>
    </citation>
    <scope>NUCLEOTIDE SEQUENCE</scope>
    <source>
        <strain evidence="1">SC-2020</strain>
    </source>
</reference>
<proteinExistence type="predicted"/>
<name>A0AAD6L7W5_9ROSI</name>
<gene>
    <name evidence="1" type="ORF">NC653_041168</name>
</gene>
<comment type="caution">
    <text evidence="1">The sequence shown here is derived from an EMBL/GenBank/DDBJ whole genome shotgun (WGS) entry which is preliminary data.</text>
</comment>
<keyword evidence="2" id="KW-1185">Reference proteome</keyword>
<dbReference type="EMBL" id="JAQIZT010000019">
    <property type="protein sequence ID" value="KAJ6951921.1"/>
    <property type="molecule type" value="Genomic_DNA"/>
</dbReference>
<evidence type="ECO:0000313" key="1">
    <source>
        <dbReference type="EMBL" id="KAJ6951921.1"/>
    </source>
</evidence>
<dbReference type="Proteomes" id="UP001164929">
    <property type="component" value="Chromosome 19"/>
</dbReference>